<evidence type="ECO:0000256" key="3">
    <source>
        <dbReference type="SAM" id="Phobius"/>
    </source>
</evidence>
<dbReference type="VEuPathDB" id="VectorBase:ADAC002622"/>
<proteinExistence type="predicted"/>
<sequence length="714" mass="80915">MRAKCLIVFGALYAGLLASAVKGETFHCTNPDYTQDANFDNVVITQSSNYDFACSYLAHYKLFIYFDSSQMEDIPRKLFSTFNAQKVVLSDCGIRQISRYSLERAVHLQVLDLSHNSIAELKNFVFEGAYQLLTLNLTANNISVIEERAFDSLEMLKMLLLGSNSLQVLDGRVFASLTALEGVVLSNNQLRELGKGLFTQNGALREVHLQSNQLANVTEEAFWNTDDEVGVNLDELVLNKNIIKQLSLPNMHVNKLKVINNQLTQLHISTTVAELYCSHNKISEIVIDNASKSQLHTLDITNNTVSSLDSIAQYRSLHTLYLGVNPLKPLNVSSFATLTKLKNLGLEQTNITNLRHGMFGHQEQLEWLDLAFNELADLDLDILTSCTKLETLYLDGNRLKSIDYEQMKTHFPQLVLLGIAGNDWNCTYLTKLVRSCGAQSIKIYKETRLKAEPDQPNVKGISCLDDKHKTRNWTATIEELHTAYNESGRADDAALTELFQNIMSDVKRYGDDHFRTINQTSRLEAALFDLTKQQFQLQANLNALRESQLKMELTQLSNRTNISSSSNEELKRMIENVNNLTLDKQQLTAQKLEQRIYEQSFKVDKALEMAKEIGAKLTILDKRMEQWVANIVNSDGAGLYLSKPQMQAQRGNDEARGQGDQGWIIATMLLLVVAVVCVLGYLVYERRRYRSHWLTRMRGIREESSLTTIVENQI</sequence>
<dbReference type="SMART" id="SM00369">
    <property type="entry name" value="LRR_TYP"/>
    <property type="match status" value="8"/>
</dbReference>
<feature type="chain" id="PRO_5010155667" description="Leucine-rich immune protein (TM)" evidence="4">
    <location>
        <begin position="24"/>
        <end position="714"/>
    </location>
</feature>
<evidence type="ECO:0000313" key="6">
    <source>
        <dbReference type="EnsemblMetazoa" id="ADAC002622-PA"/>
    </source>
</evidence>
<reference evidence="5 7" key="1">
    <citation type="journal article" date="2010" name="BMC Genomics">
        <title>Combination of measures distinguishes pre-miRNAs from other stem-loops in the genome of the newly sequenced Anopheles darlingi.</title>
        <authorList>
            <person name="Mendes N.D."/>
            <person name="Freitas A.T."/>
            <person name="Vasconcelos A.T."/>
            <person name="Sagot M.F."/>
        </authorList>
    </citation>
    <scope>NUCLEOTIDE SEQUENCE</scope>
</reference>
<feature type="signal peptide" evidence="4">
    <location>
        <begin position="1"/>
        <end position="23"/>
    </location>
</feature>
<reference evidence="6" key="4">
    <citation type="submission" date="2015-06" db="UniProtKB">
        <authorList>
            <consortium name="EnsemblMetazoa"/>
        </authorList>
    </citation>
    <scope>IDENTIFICATION</scope>
</reference>
<evidence type="ECO:0008006" key="8">
    <source>
        <dbReference type="Google" id="ProtNLM"/>
    </source>
</evidence>
<gene>
    <name evidence="5" type="ORF">AND_002622</name>
</gene>
<dbReference type="HOGENOM" id="CLU_386949_0_0_1"/>
<reference evidence="5" key="3">
    <citation type="journal article" date="2013" name="Nucleic Acids Res.">
        <title>The genome of Anopheles darlingi, the main neotropical malaria vector.</title>
        <authorList>
            <person name="Marinotti O."/>
            <person name="Cerqueira G.C."/>
            <person name="de Almeida L.G."/>
            <person name="Ferro M.I."/>
            <person name="Loreto E.L."/>
            <person name="Zaha A."/>
            <person name="Teixeira S.M."/>
            <person name="Wespiser A.R."/>
            <person name="Almeida E Silva A."/>
            <person name="Schlindwein A.D."/>
            <person name="Pacheco A.C."/>
            <person name="Silva A.L."/>
            <person name="Graveley B.R."/>
            <person name="Walenz B.P."/>
            <person name="Lima Bde A."/>
            <person name="Ribeiro C.A."/>
            <person name="Nunes-Silva C.G."/>
            <person name="de Carvalho C.R."/>
            <person name="Soares C.M."/>
            <person name="de Menezes C.B."/>
            <person name="Matiolli C."/>
            <person name="Caffrey D."/>
            <person name="Araujo D.A."/>
            <person name="de Oliveira D.M."/>
            <person name="Golenbock D."/>
            <person name="Grisard E.C."/>
            <person name="Fantinatti-Garboggini F."/>
            <person name="de Carvalho F.M."/>
            <person name="Barcellos F.G."/>
            <person name="Prosdocimi F."/>
            <person name="May G."/>
            <person name="Azevedo Junior G.M."/>
            <person name="Guimaraes G.M."/>
            <person name="Goldman G.H."/>
            <person name="Padilha I.Q."/>
            <person name="Batista Jda S."/>
            <person name="Ferro J.A."/>
            <person name="Ribeiro J.M."/>
            <person name="Fietto J.L."/>
            <person name="Dabbas K.M."/>
            <person name="Cerdeira L."/>
            <person name="Agnez-Lima L.F."/>
            <person name="Brocchi M."/>
            <person name="de Carvalho M.O."/>
            <person name="Teixeira Mde M."/>
            <person name="Diniz Maia Mde M."/>
            <person name="Goldman M.H."/>
            <person name="Cruz Schneider M.P."/>
            <person name="Felipe M.S."/>
            <person name="Hungria M."/>
            <person name="Nicolas M.F."/>
            <person name="Pereira M."/>
            <person name="Montes M.A."/>
            <person name="Cantao M.E."/>
            <person name="Vincentz M."/>
            <person name="Rafael M.S."/>
            <person name="Silverman N."/>
            <person name="Stoco P.H."/>
            <person name="Souza R.C."/>
            <person name="Vicentini R."/>
            <person name="Gazzinelli R.T."/>
            <person name="Neves Rde O."/>
            <person name="Silva R."/>
            <person name="Astolfi-Filho S."/>
            <person name="Maciel T.E."/>
            <person name="Urmenyi T.P."/>
            <person name="Tadei W.P."/>
            <person name="Camargo E.P."/>
            <person name="de Vasconcelos A.T."/>
        </authorList>
    </citation>
    <scope>NUCLEOTIDE SEQUENCE</scope>
</reference>
<evidence type="ECO:0000256" key="2">
    <source>
        <dbReference type="ARBA" id="ARBA00022737"/>
    </source>
</evidence>
<dbReference type="Pfam" id="PF13855">
    <property type="entry name" value="LRR_8"/>
    <property type="match status" value="2"/>
</dbReference>
<dbReference type="Gene3D" id="3.80.10.10">
    <property type="entry name" value="Ribonuclease Inhibitor"/>
    <property type="match status" value="2"/>
</dbReference>
<dbReference type="EnsemblMetazoa" id="ADAC002622-RA">
    <property type="protein sequence ID" value="ADAC002622-PA"/>
    <property type="gene ID" value="ADAC002622"/>
</dbReference>
<dbReference type="InterPro" id="IPR032675">
    <property type="entry name" value="LRR_dom_sf"/>
</dbReference>
<evidence type="ECO:0000256" key="4">
    <source>
        <dbReference type="SAM" id="SignalP"/>
    </source>
</evidence>
<keyword evidence="7" id="KW-1185">Reference proteome</keyword>
<protein>
    <recommendedName>
        <fullName evidence="8">Leucine-rich immune protein (TM)</fullName>
    </recommendedName>
</protein>
<accession>W5JN96</accession>
<dbReference type="VEuPathDB" id="VectorBase:ADAR2_002782"/>
<evidence type="ECO:0000313" key="5">
    <source>
        <dbReference type="EMBL" id="ETN65606.1"/>
    </source>
</evidence>
<keyword evidence="2" id="KW-0677">Repeat</keyword>
<name>W5JN96_ANODA</name>
<keyword evidence="1" id="KW-0433">Leucine-rich repeat</keyword>
<dbReference type="Proteomes" id="UP000000673">
    <property type="component" value="Unassembled WGS sequence"/>
</dbReference>
<keyword evidence="3" id="KW-0472">Membrane</keyword>
<dbReference type="EMBL" id="ADMH02000617">
    <property type="protein sequence ID" value="ETN65606.1"/>
    <property type="molecule type" value="Genomic_DNA"/>
</dbReference>
<evidence type="ECO:0000313" key="7">
    <source>
        <dbReference type="Proteomes" id="UP000000673"/>
    </source>
</evidence>
<dbReference type="AlphaFoldDB" id="W5JN96"/>
<keyword evidence="3" id="KW-0812">Transmembrane</keyword>
<dbReference type="eggNOG" id="KOG0619">
    <property type="taxonomic scope" value="Eukaryota"/>
</dbReference>
<dbReference type="SUPFAM" id="SSF52058">
    <property type="entry name" value="L domain-like"/>
    <property type="match status" value="1"/>
</dbReference>
<feature type="transmembrane region" description="Helical" evidence="3">
    <location>
        <begin position="663"/>
        <end position="684"/>
    </location>
</feature>
<dbReference type="PANTHER" id="PTHR24366">
    <property type="entry name" value="IG(IMMUNOGLOBULIN) AND LRR(LEUCINE RICH REPEAT) DOMAINS"/>
    <property type="match status" value="1"/>
</dbReference>
<dbReference type="PROSITE" id="PS51450">
    <property type="entry name" value="LRR"/>
    <property type="match status" value="2"/>
</dbReference>
<organism evidence="5">
    <name type="scientific">Anopheles darlingi</name>
    <name type="common">Mosquito</name>
    <dbReference type="NCBI Taxonomy" id="43151"/>
    <lineage>
        <taxon>Eukaryota</taxon>
        <taxon>Metazoa</taxon>
        <taxon>Ecdysozoa</taxon>
        <taxon>Arthropoda</taxon>
        <taxon>Hexapoda</taxon>
        <taxon>Insecta</taxon>
        <taxon>Pterygota</taxon>
        <taxon>Neoptera</taxon>
        <taxon>Endopterygota</taxon>
        <taxon>Diptera</taxon>
        <taxon>Nematocera</taxon>
        <taxon>Culicoidea</taxon>
        <taxon>Culicidae</taxon>
        <taxon>Anophelinae</taxon>
        <taxon>Anopheles</taxon>
    </lineage>
</organism>
<dbReference type="STRING" id="43151.W5JN96"/>
<keyword evidence="3" id="KW-1133">Transmembrane helix</keyword>
<dbReference type="PANTHER" id="PTHR24366:SF96">
    <property type="entry name" value="LEUCINE RICH REPEAT CONTAINING 53"/>
    <property type="match status" value="1"/>
</dbReference>
<evidence type="ECO:0000256" key="1">
    <source>
        <dbReference type="ARBA" id="ARBA00022614"/>
    </source>
</evidence>
<dbReference type="InterPro" id="IPR001611">
    <property type="entry name" value="Leu-rich_rpt"/>
</dbReference>
<dbReference type="InterPro" id="IPR003591">
    <property type="entry name" value="Leu-rich_rpt_typical-subtyp"/>
</dbReference>
<reference evidence="5" key="2">
    <citation type="submission" date="2010-05" db="EMBL/GenBank/DDBJ databases">
        <authorList>
            <person name="Almeida L.G."/>
            <person name="Nicolas M.F."/>
            <person name="Souza R.C."/>
            <person name="Vasconcelos A.T.R."/>
        </authorList>
    </citation>
    <scope>NUCLEOTIDE SEQUENCE</scope>
</reference>
<keyword evidence="4" id="KW-0732">Signal</keyword>